<dbReference type="InterPro" id="IPR034907">
    <property type="entry name" value="NDK-like_dom"/>
</dbReference>
<evidence type="ECO:0000256" key="11">
    <source>
        <dbReference type="ARBA" id="ARBA00023080"/>
    </source>
</evidence>
<dbReference type="Pfam" id="PF00334">
    <property type="entry name" value="NDK"/>
    <property type="match status" value="1"/>
</dbReference>
<keyword evidence="7" id="KW-0547">Nucleotide-binding</keyword>
<dbReference type="GO" id="GO:0006241">
    <property type="term" value="P:CTP biosynthetic process"/>
    <property type="evidence" value="ECO:0007669"/>
    <property type="project" value="InterPro"/>
</dbReference>
<evidence type="ECO:0000256" key="3">
    <source>
        <dbReference type="ARBA" id="ARBA00022490"/>
    </source>
</evidence>
<dbReference type="PANTHER" id="PTHR46161">
    <property type="entry name" value="NUCLEOSIDE DIPHOSPHATE KINASE"/>
    <property type="match status" value="1"/>
</dbReference>
<keyword evidence="9" id="KW-0067">ATP-binding</keyword>
<keyword evidence="3" id="KW-0963">Cytoplasm</keyword>
<reference evidence="13" key="1">
    <citation type="submission" date="2018-05" db="EMBL/GenBank/DDBJ databases">
        <authorList>
            <person name="Lanie J.A."/>
            <person name="Ng W.-L."/>
            <person name="Kazmierczak K.M."/>
            <person name="Andrzejewski T.M."/>
            <person name="Davidsen T.M."/>
            <person name="Wayne K.J."/>
            <person name="Tettelin H."/>
            <person name="Glass J.I."/>
            <person name="Rusch D."/>
            <person name="Podicherti R."/>
            <person name="Tsui H.-C.T."/>
            <person name="Winkler M.E."/>
        </authorList>
    </citation>
    <scope>NUCLEOTIDE SEQUENCE</scope>
</reference>
<evidence type="ECO:0000313" key="13">
    <source>
        <dbReference type="EMBL" id="SVC36985.1"/>
    </source>
</evidence>
<dbReference type="GO" id="GO:0005524">
    <property type="term" value="F:ATP binding"/>
    <property type="evidence" value="ECO:0007669"/>
    <property type="project" value="UniProtKB-KW"/>
</dbReference>
<evidence type="ECO:0000256" key="10">
    <source>
        <dbReference type="ARBA" id="ARBA00022842"/>
    </source>
</evidence>
<keyword evidence="8" id="KW-0418">Kinase</keyword>
<evidence type="ECO:0000256" key="8">
    <source>
        <dbReference type="ARBA" id="ARBA00022777"/>
    </source>
</evidence>
<comment type="subcellular location">
    <subcellularLocation>
        <location evidence="1">Cytoplasm</location>
    </subcellularLocation>
</comment>
<dbReference type="AlphaFoldDB" id="A0A382LMI9"/>
<protein>
    <recommendedName>
        <fullName evidence="12">Nucleoside diphosphate kinase-like domain-containing protein</fullName>
    </recommendedName>
</protein>
<evidence type="ECO:0000256" key="7">
    <source>
        <dbReference type="ARBA" id="ARBA00022741"/>
    </source>
</evidence>
<evidence type="ECO:0000259" key="12">
    <source>
        <dbReference type="SMART" id="SM00562"/>
    </source>
</evidence>
<dbReference type="GO" id="GO:0004550">
    <property type="term" value="F:nucleoside diphosphate kinase activity"/>
    <property type="evidence" value="ECO:0007669"/>
    <property type="project" value="InterPro"/>
</dbReference>
<keyword evidence="11" id="KW-0546">Nucleotide metabolism</keyword>
<dbReference type="SUPFAM" id="SSF54919">
    <property type="entry name" value="Nucleoside diphosphate kinase, NDK"/>
    <property type="match status" value="1"/>
</dbReference>
<evidence type="ECO:0000256" key="4">
    <source>
        <dbReference type="ARBA" id="ARBA00022553"/>
    </source>
</evidence>
<comment type="similarity">
    <text evidence="2">Belongs to the NDK family.</text>
</comment>
<dbReference type="PROSITE" id="PS51374">
    <property type="entry name" value="NDPK_LIKE"/>
    <property type="match status" value="1"/>
</dbReference>
<evidence type="ECO:0000256" key="5">
    <source>
        <dbReference type="ARBA" id="ARBA00022679"/>
    </source>
</evidence>
<keyword evidence="5" id="KW-0808">Transferase</keyword>
<evidence type="ECO:0000256" key="6">
    <source>
        <dbReference type="ARBA" id="ARBA00022723"/>
    </source>
</evidence>
<dbReference type="InterPro" id="IPR036850">
    <property type="entry name" value="NDK-like_dom_sf"/>
</dbReference>
<evidence type="ECO:0000256" key="2">
    <source>
        <dbReference type="ARBA" id="ARBA00008142"/>
    </source>
</evidence>
<dbReference type="GO" id="GO:0005737">
    <property type="term" value="C:cytoplasm"/>
    <property type="evidence" value="ECO:0007669"/>
    <property type="project" value="UniProtKB-SubCell"/>
</dbReference>
<keyword evidence="6" id="KW-0479">Metal-binding</keyword>
<sequence>MSLERTLSIVKPDAVRKNVIGKILDRFETAGLKVIACKMLLLTRDQAEGFYAVHRERAFFRELVEYMVSGPVVIQVLEGEGAIQRNREVMGATNPQDADPGTIRADFAESVQANAVHGSDGPETAQNEIAFFFRDDEICSIP</sequence>
<keyword evidence="4" id="KW-0597">Phosphoprotein</keyword>
<dbReference type="PRINTS" id="PR01243">
    <property type="entry name" value="NUCDPKINASE"/>
</dbReference>
<dbReference type="GO" id="GO:0006228">
    <property type="term" value="P:UTP biosynthetic process"/>
    <property type="evidence" value="ECO:0007669"/>
    <property type="project" value="InterPro"/>
</dbReference>
<dbReference type="PANTHER" id="PTHR46161:SF3">
    <property type="entry name" value="NUCLEOSIDE DIPHOSPHATE KINASE DDB_G0292928-RELATED"/>
    <property type="match status" value="1"/>
</dbReference>
<dbReference type="NCBIfam" id="NF001908">
    <property type="entry name" value="PRK00668.1"/>
    <property type="match status" value="1"/>
</dbReference>
<evidence type="ECO:0000256" key="9">
    <source>
        <dbReference type="ARBA" id="ARBA00022840"/>
    </source>
</evidence>
<dbReference type="InterPro" id="IPR001564">
    <property type="entry name" value="Nucleoside_diP_kinase"/>
</dbReference>
<dbReference type="PROSITE" id="PS00469">
    <property type="entry name" value="NDPK"/>
    <property type="match status" value="1"/>
</dbReference>
<dbReference type="Gene3D" id="3.30.70.141">
    <property type="entry name" value="Nucleoside diphosphate kinase-like domain"/>
    <property type="match status" value="1"/>
</dbReference>
<dbReference type="GO" id="GO:0046872">
    <property type="term" value="F:metal ion binding"/>
    <property type="evidence" value="ECO:0007669"/>
    <property type="project" value="UniProtKB-KW"/>
</dbReference>
<organism evidence="13">
    <name type="scientific">marine metagenome</name>
    <dbReference type="NCBI Taxonomy" id="408172"/>
    <lineage>
        <taxon>unclassified sequences</taxon>
        <taxon>metagenomes</taxon>
        <taxon>ecological metagenomes</taxon>
    </lineage>
</organism>
<feature type="domain" description="Nucleoside diphosphate kinase-like" evidence="12">
    <location>
        <begin position="3"/>
        <end position="140"/>
    </location>
</feature>
<name>A0A382LMI9_9ZZZZ</name>
<dbReference type="SMART" id="SM00562">
    <property type="entry name" value="NDK"/>
    <property type="match status" value="1"/>
</dbReference>
<evidence type="ECO:0000256" key="1">
    <source>
        <dbReference type="ARBA" id="ARBA00004496"/>
    </source>
</evidence>
<dbReference type="InterPro" id="IPR023005">
    <property type="entry name" value="Nucleoside_diP_kinase_AS"/>
</dbReference>
<gene>
    <name evidence="13" type="ORF">METZ01_LOCUS289839</name>
</gene>
<dbReference type="FunFam" id="3.30.70.141:FF:000001">
    <property type="entry name" value="Nucleoside diphosphate kinase"/>
    <property type="match status" value="1"/>
</dbReference>
<dbReference type="EMBL" id="UINC01087540">
    <property type="protein sequence ID" value="SVC36985.1"/>
    <property type="molecule type" value="Genomic_DNA"/>
</dbReference>
<proteinExistence type="inferred from homology"/>
<dbReference type="GO" id="GO:0006183">
    <property type="term" value="P:GTP biosynthetic process"/>
    <property type="evidence" value="ECO:0007669"/>
    <property type="project" value="InterPro"/>
</dbReference>
<dbReference type="HAMAP" id="MF_00451">
    <property type="entry name" value="NDP_kinase"/>
    <property type="match status" value="1"/>
</dbReference>
<keyword evidence="10" id="KW-0460">Magnesium</keyword>
<dbReference type="CDD" id="cd04413">
    <property type="entry name" value="NDPk_I"/>
    <property type="match status" value="1"/>
</dbReference>
<accession>A0A382LMI9</accession>